<accession>M2UTX4</accession>
<gene>
    <name evidence="2" type="ORF">COCHEDRAFT_1021389</name>
</gene>
<name>M2UTX4_COCH5</name>
<dbReference type="EMBL" id="KB445576">
    <property type="protein sequence ID" value="EMD91303.1"/>
    <property type="molecule type" value="Genomic_DNA"/>
</dbReference>
<reference evidence="3" key="2">
    <citation type="journal article" date="2013" name="PLoS Genet.">
        <title>Comparative genome structure, secondary metabolite, and effector coding capacity across Cochliobolus pathogens.</title>
        <authorList>
            <person name="Condon B.J."/>
            <person name="Leng Y."/>
            <person name="Wu D."/>
            <person name="Bushley K.E."/>
            <person name="Ohm R.A."/>
            <person name="Otillar R."/>
            <person name="Martin J."/>
            <person name="Schackwitz W."/>
            <person name="Grimwood J."/>
            <person name="MohdZainudin N."/>
            <person name="Xue C."/>
            <person name="Wang R."/>
            <person name="Manning V.A."/>
            <person name="Dhillon B."/>
            <person name="Tu Z.J."/>
            <person name="Steffenson B.J."/>
            <person name="Salamov A."/>
            <person name="Sun H."/>
            <person name="Lowry S."/>
            <person name="LaButti K."/>
            <person name="Han J."/>
            <person name="Copeland A."/>
            <person name="Lindquist E."/>
            <person name="Barry K."/>
            <person name="Schmutz J."/>
            <person name="Baker S.E."/>
            <person name="Ciuffetti L.M."/>
            <person name="Grigoriev I.V."/>
            <person name="Zhong S."/>
            <person name="Turgeon B.G."/>
        </authorList>
    </citation>
    <scope>NUCLEOTIDE SEQUENCE [LARGE SCALE GENOMIC DNA]</scope>
    <source>
        <strain evidence="3">C5 / ATCC 48332 / race O</strain>
    </source>
</reference>
<dbReference type="Proteomes" id="UP000016936">
    <property type="component" value="Unassembled WGS sequence"/>
</dbReference>
<sequence length="98" mass="10743">MCTVSAGQGRTKLSACITALPISLRNISIHLMAHHHPGVLGALLRIWATTESSCLYHVNAGLYTPIITHYTAISYICFKVVAICFFFGRFMALCLLSL</sequence>
<keyword evidence="1" id="KW-0472">Membrane</keyword>
<protein>
    <submittedName>
        <fullName evidence="2">Uncharacterized protein</fullName>
    </submittedName>
</protein>
<evidence type="ECO:0000313" key="3">
    <source>
        <dbReference type="Proteomes" id="UP000016936"/>
    </source>
</evidence>
<dbReference type="HOGENOM" id="CLU_2333475_0_0_1"/>
<evidence type="ECO:0000256" key="1">
    <source>
        <dbReference type="SAM" id="Phobius"/>
    </source>
</evidence>
<keyword evidence="1" id="KW-1133">Transmembrane helix</keyword>
<dbReference type="AlphaFoldDB" id="M2UTX4"/>
<proteinExistence type="predicted"/>
<keyword evidence="3" id="KW-1185">Reference proteome</keyword>
<organism evidence="2 3">
    <name type="scientific">Cochliobolus heterostrophus (strain C5 / ATCC 48332 / race O)</name>
    <name type="common">Southern corn leaf blight fungus</name>
    <name type="synonym">Bipolaris maydis</name>
    <dbReference type="NCBI Taxonomy" id="701091"/>
    <lineage>
        <taxon>Eukaryota</taxon>
        <taxon>Fungi</taxon>
        <taxon>Dikarya</taxon>
        <taxon>Ascomycota</taxon>
        <taxon>Pezizomycotina</taxon>
        <taxon>Dothideomycetes</taxon>
        <taxon>Pleosporomycetidae</taxon>
        <taxon>Pleosporales</taxon>
        <taxon>Pleosporineae</taxon>
        <taxon>Pleosporaceae</taxon>
        <taxon>Bipolaris</taxon>
    </lineage>
</organism>
<reference evidence="2 3" key="1">
    <citation type="journal article" date="2012" name="PLoS Pathog.">
        <title>Diverse lifestyles and strategies of plant pathogenesis encoded in the genomes of eighteen Dothideomycetes fungi.</title>
        <authorList>
            <person name="Ohm R.A."/>
            <person name="Feau N."/>
            <person name="Henrissat B."/>
            <person name="Schoch C.L."/>
            <person name="Horwitz B.A."/>
            <person name="Barry K.W."/>
            <person name="Condon B.J."/>
            <person name="Copeland A.C."/>
            <person name="Dhillon B."/>
            <person name="Glaser F."/>
            <person name="Hesse C.N."/>
            <person name="Kosti I."/>
            <person name="LaButti K."/>
            <person name="Lindquist E.A."/>
            <person name="Lucas S."/>
            <person name="Salamov A.A."/>
            <person name="Bradshaw R.E."/>
            <person name="Ciuffetti L."/>
            <person name="Hamelin R.C."/>
            <person name="Kema G.H.J."/>
            <person name="Lawrence C."/>
            <person name="Scott J.A."/>
            <person name="Spatafora J.W."/>
            <person name="Turgeon B.G."/>
            <person name="de Wit P.J.G.M."/>
            <person name="Zhong S."/>
            <person name="Goodwin S.B."/>
            <person name="Grigoriev I.V."/>
        </authorList>
    </citation>
    <scope>NUCLEOTIDE SEQUENCE [LARGE SCALE GENOMIC DNA]</scope>
    <source>
        <strain evidence="3">C5 / ATCC 48332 / race O</strain>
    </source>
</reference>
<keyword evidence="1" id="KW-0812">Transmembrane</keyword>
<feature type="transmembrane region" description="Helical" evidence="1">
    <location>
        <begin position="72"/>
        <end position="96"/>
    </location>
</feature>
<evidence type="ECO:0000313" key="2">
    <source>
        <dbReference type="EMBL" id="EMD91303.1"/>
    </source>
</evidence>